<evidence type="ECO:0000313" key="10">
    <source>
        <dbReference type="Proteomes" id="UP000293296"/>
    </source>
</evidence>
<dbReference type="Pfam" id="PF01757">
    <property type="entry name" value="Acyl_transf_3"/>
    <property type="match status" value="1"/>
</dbReference>
<feature type="transmembrane region" description="Helical" evidence="7">
    <location>
        <begin position="235"/>
        <end position="252"/>
    </location>
</feature>
<evidence type="ECO:0000259" key="8">
    <source>
        <dbReference type="Pfam" id="PF01757"/>
    </source>
</evidence>
<evidence type="ECO:0000256" key="7">
    <source>
        <dbReference type="SAM" id="Phobius"/>
    </source>
</evidence>
<sequence length="369" mass="41021">MIESAKPAWRLGPVHDPIDRDVSKRIEVLRIILIGLIVLAHGARGITVRIAGETGPLATLMLEVLNGHVDFVAVPLFFAISGFLFLRKFDLSLAAYGDMLRKKFVSVLVPYILFNAGLAAWFYFVGSIEMMGSWNFLVGEGLFTKTFGLGTTPINYPLWFLRDLLVVFLVSPVFLVFFKEAPGVGLIAFFLLWTGLSEGPYSYAGDMFAFYLGGLAARIRLPLAGVSWWQRTASWAFGLLTVVLVCWTPLGFTDEGVRQFCFKANLVLGIAAFWRASAFSLIRDSKLLSRMGRHSFFVYLAHEPTMSVLQTKLLAVWRPVGDAQQVVFYFGSGFVVIFGLWLVAEALSKLVPRFYGFAVGARAVTPRRA</sequence>
<reference evidence="9 10" key="1">
    <citation type="submission" date="2018-02" db="EMBL/GenBank/DDBJ databases">
        <title>Genome sequence of Desulfovibrio carbinolicus DSM 3852.</title>
        <authorList>
            <person name="Wilbanks E."/>
            <person name="Skennerton C.T."/>
            <person name="Orphan V.J."/>
        </authorList>
    </citation>
    <scope>NUCLEOTIDE SEQUENCE [LARGE SCALE GENOMIC DNA]</scope>
    <source>
        <strain evidence="9 10">DSM 3852</strain>
    </source>
</reference>
<comment type="similarity">
    <text evidence="2">Belongs to the acyltransferase 3 family.</text>
</comment>
<evidence type="ECO:0000256" key="5">
    <source>
        <dbReference type="ARBA" id="ARBA00022989"/>
    </source>
</evidence>
<dbReference type="KEGG" id="dcb:C3Y92_11295"/>
<feature type="transmembrane region" description="Helical" evidence="7">
    <location>
        <begin position="67"/>
        <end position="86"/>
    </location>
</feature>
<evidence type="ECO:0000313" key="9">
    <source>
        <dbReference type="EMBL" id="QAZ67773.1"/>
    </source>
</evidence>
<dbReference type="InterPro" id="IPR002656">
    <property type="entry name" value="Acyl_transf_3_dom"/>
</dbReference>
<dbReference type="GO" id="GO:0009246">
    <property type="term" value="P:enterobacterial common antigen biosynthetic process"/>
    <property type="evidence" value="ECO:0007669"/>
    <property type="project" value="TreeGrafter"/>
</dbReference>
<dbReference type="RefSeq" id="WP_129352662.1">
    <property type="nucleotide sequence ID" value="NZ_CP026538.1"/>
</dbReference>
<keyword evidence="3" id="KW-1003">Cell membrane</keyword>
<evidence type="ECO:0000256" key="6">
    <source>
        <dbReference type="ARBA" id="ARBA00023136"/>
    </source>
</evidence>
<feature type="transmembrane region" description="Helical" evidence="7">
    <location>
        <begin position="326"/>
        <end position="344"/>
    </location>
</feature>
<feature type="transmembrane region" description="Helical" evidence="7">
    <location>
        <begin position="107"/>
        <end position="126"/>
    </location>
</feature>
<feature type="transmembrane region" description="Helical" evidence="7">
    <location>
        <begin position="264"/>
        <end position="282"/>
    </location>
</feature>
<keyword evidence="9" id="KW-0012">Acyltransferase</keyword>
<dbReference type="GO" id="GO:0016413">
    <property type="term" value="F:O-acetyltransferase activity"/>
    <property type="evidence" value="ECO:0007669"/>
    <property type="project" value="TreeGrafter"/>
</dbReference>
<keyword evidence="10" id="KW-1185">Reference proteome</keyword>
<keyword evidence="9" id="KW-0808">Transferase</keyword>
<accession>A0A4P6HKL6</accession>
<feature type="transmembrane region" description="Helical" evidence="7">
    <location>
        <begin position="28"/>
        <end position="47"/>
    </location>
</feature>
<evidence type="ECO:0000256" key="3">
    <source>
        <dbReference type="ARBA" id="ARBA00022475"/>
    </source>
</evidence>
<feature type="domain" description="Acyltransferase 3" evidence="8">
    <location>
        <begin position="25"/>
        <end position="342"/>
    </location>
</feature>
<dbReference type="AlphaFoldDB" id="A0A4P6HKL6"/>
<dbReference type="GO" id="GO:0005886">
    <property type="term" value="C:plasma membrane"/>
    <property type="evidence" value="ECO:0007669"/>
    <property type="project" value="UniProtKB-SubCell"/>
</dbReference>
<comment type="subcellular location">
    <subcellularLocation>
        <location evidence="1">Cell membrane</location>
        <topology evidence="1">Multi-pass membrane protein</topology>
    </subcellularLocation>
</comment>
<gene>
    <name evidence="9" type="ORF">C3Y92_11295</name>
</gene>
<evidence type="ECO:0000256" key="1">
    <source>
        <dbReference type="ARBA" id="ARBA00004651"/>
    </source>
</evidence>
<keyword evidence="5 7" id="KW-1133">Transmembrane helix</keyword>
<dbReference type="Proteomes" id="UP000293296">
    <property type="component" value="Chromosome"/>
</dbReference>
<dbReference type="EMBL" id="CP026538">
    <property type="protein sequence ID" value="QAZ67773.1"/>
    <property type="molecule type" value="Genomic_DNA"/>
</dbReference>
<name>A0A4P6HKL6_9BACT</name>
<proteinExistence type="inferred from homology"/>
<keyword evidence="6 7" id="KW-0472">Membrane</keyword>
<protein>
    <submittedName>
        <fullName evidence="9">Acyltransferase</fullName>
    </submittedName>
</protein>
<feature type="transmembrane region" description="Helical" evidence="7">
    <location>
        <begin position="165"/>
        <end position="196"/>
    </location>
</feature>
<keyword evidence="4 7" id="KW-0812">Transmembrane</keyword>
<evidence type="ECO:0000256" key="2">
    <source>
        <dbReference type="ARBA" id="ARBA00007400"/>
    </source>
</evidence>
<dbReference type="PANTHER" id="PTHR40074">
    <property type="entry name" value="O-ACETYLTRANSFERASE WECH"/>
    <property type="match status" value="1"/>
</dbReference>
<organism evidence="9 10">
    <name type="scientific">Solidesulfovibrio carbinolicus</name>
    <dbReference type="NCBI Taxonomy" id="296842"/>
    <lineage>
        <taxon>Bacteria</taxon>
        <taxon>Pseudomonadati</taxon>
        <taxon>Thermodesulfobacteriota</taxon>
        <taxon>Desulfovibrionia</taxon>
        <taxon>Desulfovibrionales</taxon>
        <taxon>Desulfovibrionaceae</taxon>
        <taxon>Solidesulfovibrio</taxon>
    </lineage>
</organism>
<dbReference type="PANTHER" id="PTHR40074:SF2">
    <property type="entry name" value="O-ACETYLTRANSFERASE WECH"/>
    <property type="match status" value="1"/>
</dbReference>
<dbReference type="OrthoDB" id="265992at2"/>
<evidence type="ECO:0000256" key="4">
    <source>
        <dbReference type="ARBA" id="ARBA00022692"/>
    </source>
</evidence>